<reference evidence="3 4" key="1">
    <citation type="submission" date="2019-03" db="EMBL/GenBank/DDBJ databases">
        <title>Rhizobium sp. nov., an bacterium isolated from biocrust in Mu Us Desert.</title>
        <authorList>
            <person name="Lixiong L."/>
        </authorList>
    </citation>
    <scope>NUCLEOTIDE SEQUENCE [LARGE SCALE GENOMIC DNA]</scope>
    <source>
        <strain evidence="3 4">SPY-1</strain>
    </source>
</reference>
<feature type="region of interest" description="Disordered" evidence="1">
    <location>
        <begin position="120"/>
        <end position="184"/>
    </location>
</feature>
<feature type="domain" description="SnoaL-like" evidence="2">
    <location>
        <begin position="12"/>
        <end position="108"/>
    </location>
</feature>
<dbReference type="EMBL" id="SMTL01000002">
    <property type="protein sequence ID" value="TDK36743.1"/>
    <property type="molecule type" value="Genomic_DNA"/>
</dbReference>
<evidence type="ECO:0000313" key="4">
    <source>
        <dbReference type="Proteomes" id="UP000295238"/>
    </source>
</evidence>
<dbReference type="RefSeq" id="WP_133315471.1">
    <property type="nucleotide sequence ID" value="NZ_SMTL01000002.1"/>
</dbReference>
<name>A0A4R5UJ25_9HYPH</name>
<dbReference type="SUPFAM" id="SSF54427">
    <property type="entry name" value="NTF2-like"/>
    <property type="match status" value="1"/>
</dbReference>
<dbReference type="Gene3D" id="3.10.450.50">
    <property type="match status" value="1"/>
</dbReference>
<evidence type="ECO:0000256" key="1">
    <source>
        <dbReference type="SAM" id="MobiDB-lite"/>
    </source>
</evidence>
<gene>
    <name evidence="3" type="ORF">E2F50_07415</name>
</gene>
<dbReference type="InterPro" id="IPR032710">
    <property type="entry name" value="NTF2-like_dom_sf"/>
</dbReference>
<dbReference type="InterPro" id="IPR037401">
    <property type="entry name" value="SnoaL-like"/>
</dbReference>
<evidence type="ECO:0000259" key="2">
    <source>
        <dbReference type="Pfam" id="PF12680"/>
    </source>
</evidence>
<organism evidence="3 4">
    <name type="scientific">Rhizobium deserti</name>
    <dbReference type="NCBI Taxonomy" id="2547961"/>
    <lineage>
        <taxon>Bacteria</taxon>
        <taxon>Pseudomonadati</taxon>
        <taxon>Pseudomonadota</taxon>
        <taxon>Alphaproteobacteria</taxon>
        <taxon>Hyphomicrobiales</taxon>
        <taxon>Rhizobiaceae</taxon>
        <taxon>Rhizobium/Agrobacterium group</taxon>
        <taxon>Rhizobium</taxon>
    </lineage>
</organism>
<accession>A0A4R5UJ25</accession>
<dbReference type="OrthoDB" id="582607at2"/>
<dbReference type="Pfam" id="PF12680">
    <property type="entry name" value="SnoaL_2"/>
    <property type="match status" value="1"/>
</dbReference>
<proteinExistence type="predicted"/>
<dbReference type="Proteomes" id="UP000295238">
    <property type="component" value="Unassembled WGS sequence"/>
</dbReference>
<evidence type="ECO:0000313" key="3">
    <source>
        <dbReference type="EMBL" id="TDK36743.1"/>
    </source>
</evidence>
<protein>
    <submittedName>
        <fullName evidence="3">Nuclear transport factor 2 family protein</fullName>
    </submittedName>
</protein>
<dbReference type="AlphaFoldDB" id="A0A4R5UJ25"/>
<keyword evidence="4" id="KW-1185">Reference proteome</keyword>
<sequence>MLDLTQTFIDALHRLETERDVAAIAGLFADNAEIANPLVQYESGGPNAAKTFWSQYRDAFEEIRSEFRTVSEKDGTAFLEWTSKGSIDGKPFTYEGVSILETGGDKISAFRSYFDTRHIPTARSKGGENTGRVQLSSQTNGGQTNGGQNQTDSQASGNAGDASEEDMVQAQRDAAEQRAGGGYS</sequence>
<comment type="caution">
    <text evidence="3">The sequence shown here is derived from an EMBL/GenBank/DDBJ whole genome shotgun (WGS) entry which is preliminary data.</text>
</comment>
<feature type="compositionally biased region" description="Low complexity" evidence="1">
    <location>
        <begin position="138"/>
        <end position="151"/>
    </location>
</feature>